<evidence type="ECO:0000313" key="1">
    <source>
        <dbReference type="EMBL" id="MBB5363116.1"/>
    </source>
</evidence>
<dbReference type="RefSeq" id="WP_184131387.1">
    <property type="nucleotide sequence ID" value="NZ_JACHFL010000004.1"/>
</dbReference>
<keyword evidence="2" id="KW-1185">Reference proteome</keyword>
<dbReference type="Pfam" id="PF09939">
    <property type="entry name" value="DUF2171"/>
    <property type="match status" value="1"/>
</dbReference>
<proteinExistence type="predicted"/>
<comment type="caution">
    <text evidence="1">The sequence shown here is derived from an EMBL/GenBank/DDBJ whole genome shotgun (WGS) entry which is preliminary data.</text>
</comment>
<reference evidence="1 2" key="1">
    <citation type="submission" date="2020-08" db="EMBL/GenBank/DDBJ databases">
        <title>Genomic Encyclopedia of Type Strains, Phase IV (KMG-IV): sequencing the most valuable type-strain genomes for metagenomic binning, comparative biology and taxonomic classification.</title>
        <authorList>
            <person name="Goeker M."/>
        </authorList>
    </citation>
    <scope>NUCLEOTIDE SEQUENCE [LARGE SCALE GENOMIC DNA]</scope>
    <source>
        <strain evidence="1 2">DSM 27939</strain>
    </source>
</reference>
<protein>
    <recommendedName>
        <fullName evidence="3">DUF2171 domain-containing protein</fullName>
    </recommendedName>
</protein>
<evidence type="ECO:0000313" key="2">
    <source>
        <dbReference type="Proteomes" id="UP000552709"/>
    </source>
</evidence>
<accession>A0A7W8JWN4</accession>
<sequence length="70" mass="7838">MELDNDLVSGLPIICADDFIHGHAESVESEYLVTTPMEDGQRHFIPLNVVDHVDDGVYLNITSDELQQLL</sequence>
<dbReference type="InterPro" id="IPR018684">
    <property type="entry name" value="DUF2171"/>
</dbReference>
<name>A0A7W8JWN4_9DEIO</name>
<gene>
    <name evidence="1" type="ORF">HNQ08_002214</name>
</gene>
<dbReference type="EMBL" id="JACHFL010000004">
    <property type="protein sequence ID" value="MBB5363116.1"/>
    <property type="molecule type" value="Genomic_DNA"/>
</dbReference>
<dbReference type="Proteomes" id="UP000552709">
    <property type="component" value="Unassembled WGS sequence"/>
</dbReference>
<organism evidence="1 2">
    <name type="scientific">Deinococcus humi</name>
    <dbReference type="NCBI Taxonomy" id="662880"/>
    <lineage>
        <taxon>Bacteria</taxon>
        <taxon>Thermotogati</taxon>
        <taxon>Deinococcota</taxon>
        <taxon>Deinococci</taxon>
        <taxon>Deinococcales</taxon>
        <taxon>Deinococcaceae</taxon>
        <taxon>Deinococcus</taxon>
    </lineage>
</organism>
<dbReference type="AlphaFoldDB" id="A0A7W8JWN4"/>
<evidence type="ECO:0008006" key="3">
    <source>
        <dbReference type="Google" id="ProtNLM"/>
    </source>
</evidence>